<feature type="coiled-coil region" evidence="1">
    <location>
        <begin position="91"/>
        <end position="139"/>
    </location>
</feature>
<feature type="compositionally biased region" description="Polar residues" evidence="2">
    <location>
        <begin position="40"/>
        <end position="51"/>
    </location>
</feature>
<gene>
    <name evidence="3" type="primary">I1RLH1</name>
</gene>
<feature type="coiled-coil region" evidence="1">
    <location>
        <begin position="172"/>
        <end position="207"/>
    </location>
</feature>
<sequence length="219" mass="25088">MLIAYTAESAMPGSFEDTQANGGDHAVLPDPLSGAVIPASRSSHQTSTEEPSSPVERSPKVRVVEVPRHPLSPRLSQLHTLLRLQHPKLESRRVRAALEDRETALQQYENDKRVWIQRAASYERQLKEIAATHAATEREFRDTIYDRLREIASLKEDLVEKNLVIEGIGHRCDELNTALTTVREELKEEREKSKAEREEEIRNLEARLMSSIQVRIKYF</sequence>
<dbReference type="EMBL" id="LR725350">
    <property type="protein sequence ID" value="VWO96083.1"/>
    <property type="molecule type" value="Genomic_DNA"/>
</dbReference>
<evidence type="ECO:0000313" key="3">
    <source>
        <dbReference type="EMBL" id="VWO96083.1"/>
    </source>
</evidence>
<reference evidence="3" key="1">
    <citation type="submission" date="2019-10" db="EMBL/GenBank/DDBJ databases">
        <authorList>
            <person name="Nor Muhammad N."/>
        </authorList>
    </citation>
    <scope>NUCLEOTIDE SEQUENCE</scope>
</reference>
<name>A0A5K1JV86_9APHY</name>
<dbReference type="AlphaFoldDB" id="A0A5K1JV86"/>
<organism evidence="3">
    <name type="scientific">Ganoderma boninense</name>
    <dbReference type="NCBI Taxonomy" id="34458"/>
    <lineage>
        <taxon>Eukaryota</taxon>
        <taxon>Fungi</taxon>
        <taxon>Dikarya</taxon>
        <taxon>Basidiomycota</taxon>
        <taxon>Agaricomycotina</taxon>
        <taxon>Agaricomycetes</taxon>
        <taxon>Polyporales</taxon>
        <taxon>Polyporaceae</taxon>
        <taxon>Ganoderma</taxon>
    </lineage>
</organism>
<evidence type="ECO:0000256" key="1">
    <source>
        <dbReference type="SAM" id="Coils"/>
    </source>
</evidence>
<protein>
    <submittedName>
        <fullName evidence="3">N/A</fullName>
    </submittedName>
</protein>
<keyword evidence="1" id="KW-0175">Coiled coil</keyword>
<evidence type="ECO:0000256" key="2">
    <source>
        <dbReference type="SAM" id="MobiDB-lite"/>
    </source>
</evidence>
<accession>A0A5K1JV86</accession>
<proteinExistence type="predicted"/>
<feature type="region of interest" description="Disordered" evidence="2">
    <location>
        <begin position="7"/>
        <end position="60"/>
    </location>
</feature>